<name>A0A9N9DR42_9GLOM</name>
<protein>
    <submittedName>
        <fullName evidence="2">5657_t:CDS:1</fullName>
    </submittedName>
</protein>
<feature type="non-terminal residue" evidence="2">
    <location>
        <position position="64"/>
    </location>
</feature>
<reference evidence="2" key="1">
    <citation type="submission" date="2021-06" db="EMBL/GenBank/DDBJ databases">
        <authorList>
            <person name="Kallberg Y."/>
            <person name="Tangrot J."/>
            <person name="Rosling A."/>
        </authorList>
    </citation>
    <scope>NUCLEOTIDE SEQUENCE</scope>
    <source>
        <strain evidence="2">IA702</strain>
    </source>
</reference>
<accession>A0A9N9DR42</accession>
<comment type="caution">
    <text evidence="2">The sequence shown here is derived from an EMBL/GenBank/DDBJ whole genome shotgun (WGS) entry which is preliminary data.</text>
</comment>
<dbReference type="Proteomes" id="UP000789572">
    <property type="component" value="Unassembled WGS sequence"/>
</dbReference>
<organism evidence="2 3">
    <name type="scientific">Paraglomus occultum</name>
    <dbReference type="NCBI Taxonomy" id="144539"/>
    <lineage>
        <taxon>Eukaryota</taxon>
        <taxon>Fungi</taxon>
        <taxon>Fungi incertae sedis</taxon>
        <taxon>Mucoromycota</taxon>
        <taxon>Glomeromycotina</taxon>
        <taxon>Glomeromycetes</taxon>
        <taxon>Paraglomerales</taxon>
        <taxon>Paraglomeraceae</taxon>
        <taxon>Paraglomus</taxon>
    </lineage>
</organism>
<feature type="region of interest" description="Disordered" evidence="1">
    <location>
        <begin position="42"/>
        <end position="64"/>
    </location>
</feature>
<feature type="non-terminal residue" evidence="2">
    <location>
        <position position="1"/>
    </location>
</feature>
<evidence type="ECO:0000313" key="2">
    <source>
        <dbReference type="EMBL" id="CAG8649020.1"/>
    </source>
</evidence>
<proteinExistence type="predicted"/>
<keyword evidence="3" id="KW-1185">Reference proteome</keyword>
<evidence type="ECO:0000313" key="3">
    <source>
        <dbReference type="Proteomes" id="UP000789572"/>
    </source>
</evidence>
<gene>
    <name evidence="2" type="ORF">POCULU_LOCUS9846</name>
</gene>
<sequence>SISLTIERKVKRLKIPAMVLDSGAELPTVSEDIVKRVGGKIDRSEKYDPSGGVATVPTESTGVT</sequence>
<dbReference type="OrthoDB" id="2431104at2759"/>
<dbReference type="EMBL" id="CAJVPJ010004151">
    <property type="protein sequence ID" value="CAG8649020.1"/>
    <property type="molecule type" value="Genomic_DNA"/>
</dbReference>
<evidence type="ECO:0000256" key="1">
    <source>
        <dbReference type="SAM" id="MobiDB-lite"/>
    </source>
</evidence>
<dbReference type="AlphaFoldDB" id="A0A9N9DR42"/>